<dbReference type="Proteomes" id="UP000501812">
    <property type="component" value="Chromosome"/>
</dbReference>
<dbReference type="RefSeq" id="WP_169453871.1">
    <property type="nucleotide sequence ID" value="NZ_CP051774.1"/>
</dbReference>
<dbReference type="EMBL" id="CP051774">
    <property type="protein sequence ID" value="QJE95557.1"/>
    <property type="molecule type" value="Genomic_DNA"/>
</dbReference>
<evidence type="ECO:0000256" key="2">
    <source>
        <dbReference type="SAM" id="SignalP"/>
    </source>
</evidence>
<sequence>MKATPQIRPYLLALGALCLLAGPALSQSAEGFDTSDLGTPADLPAAEPAAAGTPHAPAAPAPAAAAPAAAKPEAPAAPAGPSRYAGTGPELAAYVDSFVKMTSIRTRTTDPFGRYQDPEFKAPEPKIINSNKKAIPRAAPPVPFSDVVASIQVNMVIPSQKRFLVSTPAGARSLKQGNVFPIQLPNGKRVRVQVKSVTATEIRFVNLDTGEDGVVKPDVMPAGMQRGTAGITAPGMQPSGADAPLEIQTNVPPISSN</sequence>
<feature type="region of interest" description="Disordered" evidence="1">
    <location>
        <begin position="230"/>
        <end position="257"/>
    </location>
</feature>
<keyword evidence="4" id="KW-1185">Reference proteome</keyword>
<accession>A0A858RFD3</accession>
<keyword evidence="2" id="KW-0732">Signal</keyword>
<feature type="chain" id="PRO_5032980883" evidence="2">
    <location>
        <begin position="27"/>
        <end position="257"/>
    </location>
</feature>
<feature type="signal peptide" evidence="2">
    <location>
        <begin position="1"/>
        <end position="26"/>
    </location>
</feature>
<dbReference type="AlphaFoldDB" id="A0A858RFD3"/>
<gene>
    <name evidence="3" type="ORF">HHL09_07080</name>
</gene>
<organism evidence="3 4">
    <name type="scientific">Luteolibacter luteus</name>
    <dbReference type="NCBI Taxonomy" id="2728835"/>
    <lineage>
        <taxon>Bacteria</taxon>
        <taxon>Pseudomonadati</taxon>
        <taxon>Verrucomicrobiota</taxon>
        <taxon>Verrucomicrobiia</taxon>
        <taxon>Verrucomicrobiales</taxon>
        <taxon>Verrucomicrobiaceae</taxon>
        <taxon>Luteolibacter</taxon>
    </lineage>
</organism>
<name>A0A858RFD3_9BACT</name>
<dbReference type="KEGG" id="luo:HHL09_07080"/>
<protein>
    <submittedName>
        <fullName evidence="3">Uncharacterized protein</fullName>
    </submittedName>
</protein>
<feature type="compositionally biased region" description="Polar residues" evidence="1">
    <location>
        <begin position="247"/>
        <end position="257"/>
    </location>
</feature>
<evidence type="ECO:0000313" key="3">
    <source>
        <dbReference type="EMBL" id="QJE95557.1"/>
    </source>
</evidence>
<feature type="region of interest" description="Disordered" evidence="1">
    <location>
        <begin position="31"/>
        <end position="83"/>
    </location>
</feature>
<evidence type="ECO:0000256" key="1">
    <source>
        <dbReference type="SAM" id="MobiDB-lite"/>
    </source>
</evidence>
<evidence type="ECO:0000313" key="4">
    <source>
        <dbReference type="Proteomes" id="UP000501812"/>
    </source>
</evidence>
<feature type="compositionally biased region" description="Low complexity" evidence="1">
    <location>
        <begin position="40"/>
        <end position="81"/>
    </location>
</feature>
<proteinExistence type="predicted"/>
<reference evidence="3 4" key="1">
    <citation type="submission" date="2020-04" db="EMBL/GenBank/DDBJ databases">
        <title>Luteolibacter sp. G-1-1-1 isolated from soil.</title>
        <authorList>
            <person name="Dahal R.H."/>
        </authorList>
    </citation>
    <scope>NUCLEOTIDE SEQUENCE [LARGE SCALE GENOMIC DNA]</scope>
    <source>
        <strain evidence="3 4">G-1-1-1</strain>
    </source>
</reference>